<reference evidence="2 3" key="1">
    <citation type="submission" date="2021-01" db="EMBL/GenBank/DDBJ databases">
        <title>Genomic Encyclopedia of Type Strains, Phase IV (KMG-IV): sequencing the most valuable type-strain genomes for metagenomic binning, comparative biology and taxonomic classification.</title>
        <authorList>
            <person name="Goeker M."/>
        </authorList>
    </citation>
    <scope>NUCLEOTIDE SEQUENCE [LARGE SCALE GENOMIC DNA]</scope>
    <source>
        <strain evidence="2 3">DSM 23711</strain>
    </source>
</reference>
<dbReference type="SUPFAM" id="SSF52540">
    <property type="entry name" value="P-loop containing nucleoside triphosphate hydrolases"/>
    <property type="match status" value="1"/>
</dbReference>
<dbReference type="InterPro" id="IPR027417">
    <property type="entry name" value="P-loop_NTPase"/>
</dbReference>
<dbReference type="Pfam" id="PF21516">
    <property type="entry name" value="YqeH-like_C"/>
    <property type="match status" value="1"/>
</dbReference>
<keyword evidence="3" id="KW-1185">Reference proteome</keyword>
<dbReference type="PANTHER" id="PTHR46434:SF1">
    <property type="entry name" value="GENETIC INTERACTOR OF PROHIBITINS 3, MITOCHONDRIAL"/>
    <property type="match status" value="1"/>
</dbReference>
<dbReference type="PANTHER" id="PTHR46434">
    <property type="entry name" value="GENETIC INTERACTOR OF PROHIBITINS 3, MITOCHONDRIAL"/>
    <property type="match status" value="1"/>
</dbReference>
<dbReference type="PROSITE" id="PS51721">
    <property type="entry name" value="G_CP"/>
    <property type="match status" value="1"/>
</dbReference>
<sequence>MDEKERDGYLGGTKVNELYCQGCGITIQSEYEDQPGYVPTSALNKEQVICKRCFRLKHYNEVQDVSFTDDDFLKMISQIRNTKGLIIKLVDLFDFNGSFITSLQRLTGENQILLVGNKVDLLPKSTNKNKLKNWMKQASKELGLTIQDVFLISATKGIGMEALQAAIEDFREGKDVYVVGSTNVGKSTFINRLISTSTGIEDAITTSYFPGTTLGFIDIPLDKKASLYDTPGVINRHQMVHYMSEKDLKIITPKKEIKPRVYQLNENQTLFVGGMARFDFEKGERQSFVCYFANELPIHRTKLENATDLYERHVGEMLSPPNEATLEMLPPLESKTIRIKEGKTDIVFPGLGWITVTDGDITITVHSPKGVPISVRNSFI</sequence>
<dbReference type="Pfam" id="PF01926">
    <property type="entry name" value="MMR_HSR1"/>
    <property type="match status" value="1"/>
</dbReference>
<proteinExistence type="predicted"/>
<feature type="domain" description="CP-type G" evidence="1">
    <location>
        <begin position="69"/>
        <end position="236"/>
    </location>
</feature>
<comment type="caution">
    <text evidence="2">The sequence shown here is derived from an EMBL/GenBank/DDBJ whole genome shotgun (WGS) entry which is preliminary data.</text>
</comment>
<gene>
    <name evidence="2" type="ORF">JOC48_000061</name>
</gene>
<dbReference type="InterPro" id="IPR030378">
    <property type="entry name" value="G_CP_dom"/>
</dbReference>
<organism evidence="2 3">
    <name type="scientific">Aquibacillus albus</name>
    <dbReference type="NCBI Taxonomy" id="1168171"/>
    <lineage>
        <taxon>Bacteria</taxon>
        <taxon>Bacillati</taxon>
        <taxon>Bacillota</taxon>
        <taxon>Bacilli</taxon>
        <taxon>Bacillales</taxon>
        <taxon>Bacillaceae</taxon>
        <taxon>Aquibacillus</taxon>
    </lineage>
</organism>
<dbReference type="Proteomes" id="UP001296943">
    <property type="component" value="Unassembled WGS sequence"/>
</dbReference>
<dbReference type="NCBIfam" id="TIGR03597">
    <property type="entry name" value="GTPase_YqeH"/>
    <property type="match status" value="1"/>
</dbReference>
<dbReference type="InterPro" id="IPR050896">
    <property type="entry name" value="Mito_lipid_metab_GTPase"/>
</dbReference>
<dbReference type="Gene3D" id="3.40.50.300">
    <property type="entry name" value="P-loop containing nucleotide triphosphate hydrolases"/>
    <property type="match status" value="1"/>
</dbReference>
<evidence type="ECO:0000259" key="1">
    <source>
        <dbReference type="PROSITE" id="PS51721"/>
    </source>
</evidence>
<accession>A0ABS2MUR9</accession>
<dbReference type="InterPro" id="IPR006073">
    <property type="entry name" value="GTP-bd"/>
</dbReference>
<evidence type="ECO:0000313" key="2">
    <source>
        <dbReference type="EMBL" id="MBM7569592.1"/>
    </source>
</evidence>
<dbReference type="InterPro" id="IPR019988">
    <property type="entry name" value="GTP-bd_ribosome_bgen_YqeH"/>
</dbReference>
<dbReference type="InterPro" id="IPR048422">
    <property type="entry name" value="NOA1/YqeH-like_C"/>
</dbReference>
<dbReference type="RefSeq" id="WP_239584104.1">
    <property type="nucleotide sequence ID" value="NZ_JAFBDR010000001.1"/>
</dbReference>
<dbReference type="EMBL" id="JAFBDR010000001">
    <property type="protein sequence ID" value="MBM7569592.1"/>
    <property type="molecule type" value="Genomic_DNA"/>
</dbReference>
<protein>
    <submittedName>
        <fullName evidence="2">Ribosome biogenesis GTPase YqeH</fullName>
    </submittedName>
</protein>
<evidence type="ECO:0000313" key="3">
    <source>
        <dbReference type="Proteomes" id="UP001296943"/>
    </source>
</evidence>
<name>A0ABS2MUR9_9BACI</name>
<dbReference type="CDD" id="cd01855">
    <property type="entry name" value="YqeH"/>
    <property type="match status" value="1"/>
</dbReference>